<name>A0A550J3S9_9BACT</name>
<keyword evidence="3" id="KW-0597">Phosphoprotein</keyword>
<dbReference type="SMART" id="SM00388">
    <property type="entry name" value="HisKA"/>
    <property type="match status" value="1"/>
</dbReference>
<dbReference type="InterPro" id="IPR001638">
    <property type="entry name" value="Solute-binding_3/MltF_N"/>
</dbReference>
<dbReference type="AlphaFoldDB" id="A0A550J3S9"/>
<gene>
    <name evidence="9" type="ORF">FL622_16790</name>
</gene>
<reference evidence="9 10" key="1">
    <citation type="submission" date="2019-07" db="EMBL/GenBank/DDBJ databases">
        <title>Insights of Desulfuromonas acetexigens electromicrobiology.</title>
        <authorList>
            <person name="Katuri K."/>
            <person name="Sapireddy V."/>
            <person name="Shaw D.R."/>
            <person name="Saikaly P."/>
        </authorList>
    </citation>
    <scope>NUCLEOTIDE SEQUENCE [LARGE SCALE GENOMIC DNA]</scope>
    <source>
        <strain evidence="9 10">2873</strain>
    </source>
</reference>
<dbReference type="InterPro" id="IPR004358">
    <property type="entry name" value="Sig_transdc_His_kin-like_C"/>
</dbReference>
<dbReference type="PRINTS" id="PR00344">
    <property type="entry name" value="BCTRLSENSOR"/>
</dbReference>
<feature type="transmembrane region" description="Helical" evidence="6">
    <location>
        <begin position="497"/>
        <end position="516"/>
    </location>
</feature>
<keyword evidence="5" id="KW-0175">Coiled coil</keyword>
<evidence type="ECO:0000256" key="5">
    <source>
        <dbReference type="SAM" id="Coils"/>
    </source>
</evidence>
<dbReference type="PANTHER" id="PTHR35936">
    <property type="entry name" value="MEMBRANE-BOUND LYTIC MUREIN TRANSGLYCOSYLASE F"/>
    <property type="match status" value="1"/>
</dbReference>
<dbReference type="CDD" id="cd00082">
    <property type="entry name" value="HisKA"/>
    <property type="match status" value="1"/>
</dbReference>
<dbReference type="Gene3D" id="3.30.565.10">
    <property type="entry name" value="Histidine kinase-like ATPase, C-terminal domain"/>
    <property type="match status" value="1"/>
</dbReference>
<sequence>MKRLTLLLTLLWTFFLVAEVAATCTAEAADHPIHAASEDDYPPYCIVNERGEADGFSVELLRAVLKVMGHEVDFHIGPWDQVKKMLATGEVQVLPLVGRTPEREPLYDFTFPYLTMHGTIVVRENETAIRTLDDLAGKEVAVLRGDNAEEFLRRIELPATIVTTKTFEEALRELADGRHDAVVIQRLVALQLIKKAGLTNLRMIEEPLNDFEQSFCFAVREGDKRLLEVLNEGLSLVIADGTYRRLHTKWFGPIEAGQQRRARIVVGGDHDMPPYEFLDENGEPTGYNVELTRAIARQLGLEVSFRLGSWERTRAALKNSTIDLIHSMFYSPEREEEFEFSPAHAAVNYAVVVRAGTPMPSNLSELKGKTILVMEGDIMHDAARELGYGARLLTAPTQEEALRRLAAGEGDCALTAKIPALYWIGKHGWNNLRVSDHAVRSPEMAYAAPKNQYQLVALFSEGLANLKATGEYRAIYAKWMGAYEPAEADFHEVLKRFLWILLPMVLVLAAALLWSYTLRQTVRRRTHDLRREIAERRQREEEIRAKNLELDEKNAELERFTYTVSHDLKSPLVTLKTFLGFLENDLQAGDADQVKKDLGYMHGAADKMHGLLSDLLELSRVGRVDEGSESLAFIELAEAARDLVQGAIDRERARVRILPSALMLRGNRARLVEIWQNLIDNAVKYRHLEREPEIEIGAETTAEGPVFFVADNGRGIDPRYQEKIFGLFNQLDPSAPGSGLGLALVKRIVELYKGRIWVESDGAAGSRFRFTLPETFKGRGEERK</sequence>
<dbReference type="InterPro" id="IPR036890">
    <property type="entry name" value="HATPase_C_sf"/>
</dbReference>
<dbReference type="SUPFAM" id="SSF55874">
    <property type="entry name" value="ATPase domain of HSP90 chaperone/DNA topoisomerase II/histidine kinase"/>
    <property type="match status" value="1"/>
</dbReference>
<feature type="domain" description="Histidine kinase" evidence="8">
    <location>
        <begin position="563"/>
        <end position="776"/>
    </location>
</feature>
<dbReference type="Proteomes" id="UP000317155">
    <property type="component" value="Unassembled WGS sequence"/>
</dbReference>
<dbReference type="SMART" id="SM00387">
    <property type="entry name" value="HATPase_c"/>
    <property type="match status" value="1"/>
</dbReference>
<feature type="signal peptide" evidence="7">
    <location>
        <begin position="1"/>
        <end position="28"/>
    </location>
</feature>
<dbReference type="EC" id="2.7.13.3" evidence="2"/>
<dbReference type="OrthoDB" id="5479699at2"/>
<evidence type="ECO:0000256" key="6">
    <source>
        <dbReference type="SAM" id="Phobius"/>
    </source>
</evidence>
<keyword evidence="6" id="KW-0472">Membrane</keyword>
<dbReference type="CDD" id="cd13704">
    <property type="entry name" value="PBP2_HisK"/>
    <property type="match status" value="2"/>
</dbReference>
<dbReference type="PROSITE" id="PS50109">
    <property type="entry name" value="HIS_KIN"/>
    <property type="match status" value="1"/>
</dbReference>
<feature type="chain" id="PRO_5022228740" description="histidine kinase" evidence="7">
    <location>
        <begin position="29"/>
        <end position="784"/>
    </location>
</feature>
<dbReference type="InterPro" id="IPR003594">
    <property type="entry name" value="HATPase_dom"/>
</dbReference>
<dbReference type="SUPFAM" id="SSF47384">
    <property type="entry name" value="Homodimeric domain of signal transducing histidine kinase"/>
    <property type="match status" value="1"/>
</dbReference>
<protein>
    <recommendedName>
        <fullName evidence="2">histidine kinase</fullName>
        <ecNumber evidence="2">2.7.13.3</ecNumber>
    </recommendedName>
</protein>
<evidence type="ECO:0000256" key="1">
    <source>
        <dbReference type="ARBA" id="ARBA00000085"/>
    </source>
</evidence>
<dbReference type="InterPro" id="IPR003661">
    <property type="entry name" value="HisK_dim/P_dom"/>
</dbReference>
<dbReference type="Pfam" id="PF00512">
    <property type="entry name" value="HisKA"/>
    <property type="match status" value="1"/>
</dbReference>
<evidence type="ECO:0000259" key="8">
    <source>
        <dbReference type="PROSITE" id="PS50109"/>
    </source>
</evidence>
<dbReference type="EMBL" id="VJVV01000020">
    <property type="protein sequence ID" value="TRO77888.1"/>
    <property type="molecule type" value="Genomic_DNA"/>
</dbReference>
<dbReference type="SUPFAM" id="SSF53850">
    <property type="entry name" value="Periplasmic binding protein-like II"/>
    <property type="match status" value="2"/>
</dbReference>
<keyword evidence="6" id="KW-0812">Transmembrane</keyword>
<organism evidence="9 10">
    <name type="scientific">Trichloromonas acetexigens</name>
    <dbReference type="NCBI Taxonomy" id="38815"/>
    <lineage>
        <taxon>Bacteria</taxon>
        <taxon>Pseudomonadati</taxon>
        <taxon>Thermodesulfobacteriota</taxon>
        <taxon>Desulfuromonadia</taxon>
        <taxon>Desulfuromonadales</taxon>
        <taxon>Trichloromonadaceae</taxon>
        <taxon>Trichloromonas</taxon>
    </lineage>
</organism>
<dbReference type="InterPro" id="IPR005467">
    <property type="entry name" value="His_kinase_dom"/>
</dbReference>
<evidence type="ECO:0000256" key="2">
    <source>
        <dbReference type="ARBA" id="ARBA00012438"/>
    </source>
</evidence>
<evidence type="ECO:0000256" key="3">
    <source>
        <dbReference type="ARBA" id="ARBA00022553"/>
    </source>
</evidence>
<dbReference type="InterPro" id="IPR036097">
    <property type="entry name" value="HisK_dim/P_sf"/>
</dbReference>
<accession>A0A550J3S9</accession>
<comment type="caution">
    <text evidence="9">The sequence shown here is derived from an EMBL/GenBank/DDBJ whole genome shotgun (WGS) entry which is preliminary data.</text>
</comment>
<dbReference type="Gene3D" id="1.10.287.130">
    <property type="match status" value="1"/>
</dbReference>
<keyword evidence="10" id="KW-1185">Reference proteome</keyword>
<evidence type="ECO:0000256" key="7">
    <source>
        <dbReference type="SAM" id="SignalP"/>
    </source>
</evidence>
<evidence type="ECO:0000313" key="9">
    <source>
        <dbReference type="EMBL" id="TRO77888.1"/>
    </source>
</evidence>
<dbReference type="Pfam" id="PF02518">
    <property type="entry name" value="HATPase_c"/>
    <property type="match status" value="1"/>
</dbReference>
<dbReference type="RefSeq" id="WP_092056447.1">
    <property type="nucleotide sequence ID" value="NZ_FOJJ01000013.1"/>
</dbReference>
<evidence type="ECO:0000313" key="10">
    <source>
        <dbReference type="Proteomes" id="UP000317155"/>
    </source>
</evidence>
<feature type="coiled-coil region" evidence="5">
    <location>
        <begin position="531"/>
        <end position="558"/>
    </location>
</feature>
<keyword evidence="6" id="KW-1133">Transmembrane helix</keyword>
<dbReference type="GO" id="GO:0000155">
    <property type="term" value="F:phosphorelay sensor kinase activity"/>
    <property type="evidence" value="ECO:0007669"/>
    <property type="project" value="InterPro"/>
</dbReference>
<keyword evidence="4 7" id="KW-0732">Signal</keyword>
<comment type="catalytic activity">
    <reaction evidence="1">
        <text>ATP + protein L-histidine = ADP + protein N-phospho-L-histidine.</text>
        <dbReference type="EC" id="2.7.13.3"/>
    </reaction>
</comment>
<dbReference type="SMART" id="SM00062">
    <property type="entry name" value="PBPb"/>
    <property type="match status" value="2"/>
</dbReference>
<dbReference type="Gene3D" id="3.40.190.10">
    <property type="entry name" value="Periplasmic binding protein-like II"/>
    <property type="match status" value="4"/>
</dbReference>
<dbReference type="Pfam" id="PF00497">
    <property type="entry name" value="SBP_bac_3"/>
    <property type="match status" value="2"/>
</dbReference>
<evidence type="ECO:0000256" key="4">
    <source>
        <dbReference type="ARBA" id="ARBA00022729"/>
    </source>
</evidence>
<proteinExistence type="predicted"/>